<name>A0A0A8Y9E7_ARUDO</name>
<reference evidence="1" key="2">
    <citation type="journal article" date="2015" name="Data Brief">
        <title>Shoot transcriptome of the giant reed, Arundo donax.</title>
        <authorList>
            <person name="Barrero R.A."/>
            <person name="Guerrero F.D."/>
            <person name="Moolhuijzen P."/>
            <person name="Goolsby J.A."/>
            <person name="Tidwell J."/>
            <person name="Bellgard S.E."/>
            <person name="Bellgard M.I."/>
        </authorList>
    </citation>
    <scope>NUCLEOTIDE SEQUENCE</scope>
    <source>
        <tissue evidence="1">Shoot tissue taken approximately 20 cm above the soil surface</tissue>
    </source>
</reference>
<proteinExistence type="predicted"/>
<sequence>MRSFSRRAHSFTEQANYWKKWEVKIGGK</sequence>
<accession>A0A0A8Y9E7</accession>
<dbReference type="AlphaFoldDB" id="A0A0A8Y9E7"/>
<evidence type="ECO:0000313" key="1">
    <source>
        <dbReference type="EMBL" id="JAD22409.1"/>
    </source>
</evidence>
<dbReference type="EMBL" id="GBRH01275486">
    <property type="protein sequence ID" value="JAD22409.1"/>
    <property type="molecule type" value="Transcribed_RNA"/>
</dbReference>
<protein>
    <submittedName>
        <fullName evidence="1">Uncharacterized protein</fullName>
    </submittedName>
</protein>
<reference evidence="1" key="1">
    <citation type="submission" date="2014-09" db="EMBL/GenBank/DDBJ databases">
        <authorList>
            <person name="Magalhaes I.L.F."/>
            <person name="Oliveira U."/>
            <person name="Santos F.R."/>
            <person name="Vidigal T.H.D.A."/>
            <person name="Brescovit A.D."/>
            <person name="Santos A.J."/>
        </authorList>
    </citation>
    <scope>NUCLEOTIDE SEQUENCE</scope>
    <source>
        <tissue evidence="1">Shoot tissue taken approximately 20 cm above the soil surface</tissue>
    </source>
</reference>
<organism evidence="1">
    <name type="scientific">Arundo donax</name>
    <name type="common">Giant reed</name>
    <name type="synonym">Donax arundinaceus</name>
    <dbReference type="NCBI Taxonomy" id="35708"/>
    <lineage>
        <taxon>Eukaryota</taxon>
        <taxon>Viridiplantae</taxon>
        <taxon>Streptophyta</taxon>
        <taxon>Embryophyta</taxon>
        <taxon>Tracheophyta</taxon>
        <taxon>Spermatophyta</taxon>
        <taxon>Magnoliopsida</taxon>
        <taxon>Liliopsida</taxon>
        <taxon>Poales</taxon>
        <taxon>Poaceae</taxon>
        <taxon>PACMAD clade</taxon>
        <taxon>Arundinoideae</taxon>
        <taxon>Arundineae</taxon>
        <taxon>Arundo</taxon>
    </lineage>
</organism>